<evidence type="ECO:0000256" key="6">
    <source>
        <dbReference type="ARBA" id="ARBA00022967"/>
    </source>
</evidence>
<dbReference type="GO" id="GO:0022857">
    <property type="term" value="F:transmembrane transporter activity"/>
    <property type="evidence" value="ECO:0007669"/>
    <property type="project" value="InterPro"/>
</dbReference>
<keyword evidence="7" id="KW-0472">Membrane</keyword>
<dbReference type="SUPFAM" id="SSF52540">
    <property type="entry name" value="P-loop containing nucleoside triphosphate hydrolases"/>
    <property type="match status" value="1"/>
</dbReference>
<dbReference type="GO" id="GO:0016887">
    <property type="term" value="F:ATP hydrolysis activity"/>
    <property type="evidence" value="ECO:0007669"/>
    <property type="project" value="InterPro"/>
</dbReference>
<feature type="compositionally biased region" description="Basic and acidic residues" evidence="8">
    <location>
        <begin position="1"/>
        <end position="23"/>
    </location>
</feature>
<dbReference type="GO" id="GO:0005524">
    <property type="term" value="F:ATP binding"/>
    <property type="evidence" value="ECO:0007669"/>
    <property type="project" value="UniProtKB-KW"/>
</dbReference>
<dbReference type="PANTHER" id="PTHR43499:SF1">
    <property type="entry name" value="ABC TRANSPORTER I FAMILY MEMBER 1"/>
    <property type="match status" value="1"/>
</dbReference>
<name>A0A4Q9VLF2_9HYPH</name>
<dbReference type="EMBL" id="SJFN01000021">
    <property type="protein sequence ID" value="TBW36287.1"/>
    <property type="molecule type" value="Genomic_DNA"/>
</dbReference>
<evidence type="ECO:0000313" key="11">
    <source>
        <dbReference type="Proteomes" id="UP000292781"/>
    </source>
</evidence>
<dbReference type="InterPro" id="IPR027417">
    <property type="entry name" value="P-loop_NTPase"/>
</dbReference>
<evidence type="ECO:0000256" key="5">
    <source>
        <dbReference type="ARBA" id="ARBA00022840"/>
    </source>
</evidence>
<accession>A0A4Q9VLF2</accession>
<evidence type="ECO:0000256" key="3">
    <source>
        <dbReference type="ARBA" id="ARBA00022741"/>
    </source>
</evidence>
<evidence type="ECO:0000256" key="7">
    <source>
        <dbReference type="ARBA" id="ARBA00023136"/>
    </source>
</evidence>
<comment type="similarity">
    <text evidence="1">Belongs to the ABC transporter superfamily.</text>
</comment>
<protein>
    <submittedName>
        <fullName evidence="10">Heme ABC exporter ATP-binding protein CcmA</fullName>
    </submittedName>
</protein>
<feature type="region of interest" description="Disordered" evidence="8">
    <location>
        <begin position="1"/>
        <end position="61"/>
    </location>
</feature>
<dbReference type="InterPro" id="IPR003593">
    <property type="entry name" value="AAA+_ATPase"/>
</dbReference>
<dbReference type="Gene3D" id="3.40.50.300">
    <property type="entry name" value="P-loop containing nucleotide triphosphate hydrolases"/>
    <property type="match status" value="1"/>
</dbReference>
<evidence type="ECO:0000259" key="9">
    <source>
        <dbReference type="PROSITE" id="PS50893"/>
    </source>
</evidence>
<evidence type="ECO:0000256" key="8">
    <source>
        <dbReference type="SAM" id="MobiDB-lite"/>
    </source>
</evidence>
<keyword evidence="5 10" id="KW-0067">ATP-binding</keyword>
<dbReference type="SMART" id="SM00382">
    <property type="entry name" value="AAA"/>
    <property type="match status" value="1"/>
</dbReference>
<dbReference type="Proteomes" id="UP000292781">
    <property type="component" value="Unassembled WGS sequence"/>
</dbReference>
<evidence type="ECO:0000256" key="2">
    <source>
        <dbReference type="ARBA" id="ARBA00022448"/>
    </source>
</evidence>
<keyword evidence="2" id="KW-0813">Transport</keyword>
<dbReference type="GO" id="GO:0017004">
    <property type="term" value="P:cytochrome complex assembly"/>
    <property type="evidence" value="ECO:0007669"/>
    <property type="project" value="UniProtKB-KW"/>
</dbReference>
<dbReference type="InterPro" id="IPR005895">
    <property type="entry name" value="ABC_transptr_haem_export_CcmA"/>
</dbReference>
<reference evidence="10 11" key="1">
    <citation type="submission" date="2019-02" db="EMBL/GenBank/DDBJ databases">
        <title>Siculibacillus lacustris gen. nov., sp. nov., a new rosette-forming bacterium isolated from a freshwater crater lake (Lake St. Ana, Romania).</title>
        <authorList>
            <person name="Felfoldi T."/>
            <person name="Marton Z."/>
            <person name="Szabo A."/>
            <person name="Mentes A."/>
            <person name="Boka K."/>
            <person name="Marialigeti K."/>
            <person name="Mathe I."/>
            <person name="Koncz M."/>
            <person name="Schumann P."/>
            <person name="Toth E."/>
        </authorList>
    </citation>
    <scope>NUCLEOTIDE SEQUENCE [LARGE SCALE GENOMIC DNA]</scope>
    <source>
        <strain evidence="10 11">SA-279</strain>
    </source>
</reference>
<evidence type="ECO:0000313" key="10">
    <source>
        <dbReference type="EMBL" id="TBW36287.1"/>
    </source>
</evidence>
<dbReference type="PROSITE" id="PS50893">
    <property type="entry name" value="ABC_TRANSPORTER_2"/>
    <property type="match status" value="1"/>
</dbReference>
<feature type="domain" description="ABC transporter" evidence="9">
    <location>
        <begin position="69"/>
        <end position="272"/>
    </location>
</feature>
<dbReference type="InterPro" id="IPR017871">
    <property type="entry name" value="ABC_transporter-like_CS"/>
</dbReference>
<keyword evidence="11" id="KW-1185">Reference proteome</keyword>
<dbReference type="InterPro" id="IPR003439">
    <property type="entry name" value="ABC_transporter-like_ATP-bd"/>
</dbReference>
<dbReference type="AlphaFoldDB" id="A0A4Q9VLF2"/>
<keyword evidence="6" id="KW-1278">Translocase</keyword>
<dbReference type="PANTHER" id="PTHR43499">
    <property type="entry name" value="ABC TRANSPORTER I FAMILY MEMBER 1"/>
    <property type="match status" value="1"/>
</dbReference>
<sequence>MAGRRDPRDGVVGRGRRVLERARAPTLPPAYGAGRRIDQFGAFGHGPRRPPTGGEKDESDVTTAAVERLTGERLTLDRGGRRVLDGLSFTARAGTALIVTGANGSGKSTLLRLVAGLLRPVGGRLALTGGDPELTIGQQCHYFGHQDALKGPLTVAENLAFWRDFGGVPALAVDAALDRVGLGRLAGLPAAYLSAGQRRRLAFARLLVTARPVWLLDEPTAALDAAAEARLTEIVAGHLAAGGVVMAATHLPLALPASENLALAPGNGERAA</sequence>
<evidence type="ECO:0000256" key="4">
    <source>
        <dbReference type="ARBA" id="ARBA00022748"/>
    </source>
</evidence>
<dbReference type="OrthoDB" id="9800654at2"/>
<gene>
    <name evidence="10" type="primary">ccmA</name>
    <name evidence="10" type="ORF">EYW49_14370</name>
</gene>
<keyword evidence="4" id="KW-0201">Cytochrome c-type biogenesis</keyword>
<dbReference type="Pfam" id="PF00005">
    <property type="entry name" value="ABC_tran"/>
    <property type="match status" value="1"/>
</dbReference>
<evidence type="ECO:0000256" key="1">
    <source>
        <dbReference type="ARBA" id="ARBA00005417"/>
    </source>
</evidence>
<organism evidence="10 11">
    <name type="scientific">Siculibacillus lacustris</name>
    <dbReference type="NCBI Taxonomy" id="1549641"/>
    <lineage>
        <taxon>Bacteria</taxon>
        <taxon>Pseudomonadati</taxon>
        <taxon>Pseudomonadota</taxon>
        <taxon>Alphaproteobacteria</taxon>
        <taxon>Hyphomicrobiales</taxon>
        <taxon>Ancalomicrobiaceae</taxon>
        <taxon>Siculibacillus</taxon>
    </lineage>
</organism>
<dbReference type="NCBIfam" id="TIGR01189">
    <property type="entry name" value="ccmA"/>
    <property type="match status" value="1"/>
</dbReference>
<comment type="caution">
    <text evidence="10">The sequence shown here is derived from an EMBL/GenBank/DDBJ whole genome shotgun (WGS) entry which is preliminary data.</text>
</comment>
<dbReference type="PROSITE" id="PS00211">
    <property type="entry name" value="ABC_TRANSPORTER_1"/>
    <property type="match status" value="1"/>
</dbReference>
<keyword evidence="3" id="KW-0547">Nucleotide-binding</keyword>
<proteinExistence type="inferred from homology"/>